<feature type="region of interest" description="Disordered" evidence="1">
    <location>
        <begin position="1"/>
        <end position="56"/>
    </location>
</feature>
<dbReference type="EMBL" id="AWSO01000572">
    <property type="protein sequence ID" value="ESK89239.1"/>
    <property type="molecule type" value="Genomic_DNA"/>
</dbReference>
<sequence length="351" mass="38996">MSAPTTQSSSGRLSPIREVSDEQLRSPRASSSSSLDNNVLEQFRPQSPPLLSPRPTQVNAWMNLPADEAQRLWQASAVYLPTNEPFSTPIHSPLPTMQEATNRTYLTPVEELENSQMSPLQLPRPQCLPTMNSPPPLPVQPNLPEERSRQQDYLPLSQSPNDTPPPLSQSIPTPNAPIVSVWDDEDTELDDRVLQTASRSRSPITHTMALLNEVHQALSVLCAEWESTAPSTVWTISARFATLIKLAISLDIVGTKEGLQELQDETIPVAHQLLTLIGEMIPHGMMPTTGMENNEQPQEPPLGDGIVVDMGSPEGPRVFRRIDREMEMREPRELQWQGEWLIGGQPIISNV</sequence>
<reference evidence="2 3" key="1">
    <citation type="journal article" date="2014" name="BMC Genomics">
        <title>Genome and secretome analysis of the hemibiotrophic fungal pathogen, Moniliophthora roreri, which causes frosty pod rot disease of cacao: mechanisms of the biotrophic and necrotrophic phases.</title>
        <authorList>
            <person name="Meinhardt L.W."/>
            <person name="Costa G.G.L."/>
            <person name="Thomazella D.P.T."/>
            <person name="Teixeira P.J.P.L."/>
            <person name="Carazzolle M.F."/>
            <person name="Schuster S.C."/>
            <person name="Carlson J.E."/>
            <person name="Guiltinan M.J."/>
            <person name="Mieczkowski P."/>
            <person name="Farmer A."/>
            <person name="Ramaraj T."/>
            <person name="Crozier J."/>
            <person name="Davis R.E."/>
            <person name="Shao J."/>
            <person name="Melnick R.L."/>
            <person name="Pereira G.A.G."/>
            <person name="Bailey B.A."/>
        </authorList>
    </citation>
    <scope>NUCLEOTIDE SEQUENCE [LARGE SCALE GENOMIC DNA]</scope>
    <source>
        <strain evidence="2 3">MCA 2997</strain>
    </source>
</reference>
<feature type="region of interest" description="Disordered" evidence="1">
    <location>
        <begin position="111"/>
        <end position="174"/>
    </location>
</feature>
<keyword evidence="3" id="KW-1185">Reference proteome</keyword>
<feature type="compositionally biased region" description="Pro residues" evidence="1">
    <location>
        <begin position="132"/>
        <end position="141"/>
    </location>
</feature>
<dbReference type="KEGG" id="mrr:Moror_5159"/>
<dbReference type="AlphaFoldDB" id="V2YC32"/>
<name>V2YC32_MONRO</name>
<dbReference type="HOGENOM" id="CLU_072370_1_0_1"/>
<accession>V2YC32</accession>
<gene>
    <name evidence="2" type="ORF">Moror_5159</name>
</gene>
<organism evidence="2 3">
    <name type="scientific">Moniliophthora roreri (strain MCA 2997)</name>
    <name type="common">Cocoa frosty pod rot fungus</name>
    <name type="synonym">Crinipellis roreri</name>
    <dbReference type="NCBI Taxonomy" id="1381753"/>
    <lineage>
        <taxon>Eukaryota</taxon>
        <taxon>Fungi</taxon>
        <taxon>Dikarya</taxon>
        <taxon>Basidiomycota</taxon>
        <taxon>Agaricomycotina</taxon>
        <taxon>Agaricomycetes</taxon>
        <taxon>Agaricomycetidae</taxon>
        <taxon>Agaricales</taxon>
        <taxon>Marasmiineae</taxon>
        <taxon>Marasmiaceae</taxon>
        <taxon>Moniliophthora</taxon>
    </lineage>
</organism>
<protein>
    <submittedName>
        <fullName evidence="2">Uncharacterized protein</fullName>
    </submittedName>
</protein>
<evidence type="ECO:0000313" key="2">
    <source>
        <dbReference type="EMBL" id="ESK89239.1"/>
    </source>
</evidence>
<dbReference type="Proteomes" id="UP000017559">
    <property type="component" value="Unassembled WGS sequence"/>
</dbReference>
<comment type="caution">
    <text evidence="2">The sequence shown here is derived from an EMBL/GenBank/DDBJ whole genome shotgun (WGS) entry which is preliminary data.</text>
</comment>
<proteinExistence type="predicted"/>
<evidence type="ECO:0000256" key="1">
    <source>
        <dbReference type="SAM" id="MobiDB-lite"/>
    </source>
</evidence>
<evidence type="ECO:0000313" key="3">
    <source>
        <dbReference type="Proteomes" id="UP000017559"/>
    </source>
</evidence>
<feature type="compositionally biased region" description="Polar residues" evidence="1">
    <location>
        <begin position="1"/>
        <end position="12"/>
    </location>
</feature>